<evidence type="ECO:0000256" key="1">
    <source>
        <dbReference type="ARBA" id="ARBA00005641"/>
    </source>
</evidence>
<feature type="domain" description="Glycoside hydrolase family 5" evidence="9">
    <location>
        <begin position="267"/>
        <end position="561"/>
    </location>
</feature>
<comment type="similarity">
    <text evidence="1 7">Belongs to the glycosyl hydrolase 5 (cellulase A) family.</text>
</comment>
<dbReference type="InterPro" id="IPR001547">
    <property type="entry name" value="Glyco_hydro_5"/>
</dbReference>
<dbReference type="Pfam" id="PF00150">
    <property type="entry name" value="Cellulase"/>
    <property type="match status" value="1"/>
</dbReference>
<accession>A6G804</accession>
<reference evidence="10 11" key="1">
    <citation type="submission" date="2007-06" db="EMBL/GenBank/DDBJ databases">
        <authorList>
            <person name="Shimkets L."/>
            <person name="Ferriera S."/>
            <person name="Johnson J."/>
            <person name="Kravitz S."/>
            <person name="Beeson K."/>
            <person name="Sutton G."/>
            <person name="Rogers Y.-H."/>
            <person name="Friedman R."/>
            <person name="Frazier M."/>
            <person name="Venter J.C."/>
        </authorList>
    </citation>
    <scope>NUCLEOTIDE SEQUENCE [LARGE SCALE GENOMIC DNA]</scope>
    <source>
        <strain evidence="10 11">SIR-1</strain>
    </source>
</reference>
<comment type="caution">
    <text evidence="10">The sequence shown here is derived from an EMBL/GenBank/DDBJ whole genome shotgun (WGS) entry which is preliminary data.</text>
</comment>
<dbReference type="Gene3D" id="3.20.20.80">
    <property type="entry name" value="Glycosidases"/>
    <property type="match status" value="1"/>
</dbReference>
<dbReference type="GO" id="GO:0030245">
    <property type="term" value="P:cellulose catabolic process"/>
    <property type="evidence" value="ECO:0007669"/>
    <property type="project" value="UniProtKB-KW"/>
</dbReference>
<keyword evidence="6" id="KW-0624">Polysaccharide degradation</keyword>
<feature type="region of interest" description="Disordered" evidence="8">
    <location>
        <begin position="1"/>
        <end position="36"/>
    </location>
</feature>
<keyword evidence="5 7" id="KW-0326">Glycosidase</keyword>
<dbReference type="Proteomes" id="UP000005801">
    <property type="component" value="Unassembled WGS sequence"/>
</dbReference>
<dbReference type="GO" id="GO:0008422">
    <property type="term" value="F:beta-glucosidase activity"/>
    <property type="evidence" value="ECO:0007669"/>
    <property type="project" value="TreeGrafter"/>
</dbReference>
<evidence type="ECO:0000256" key="8">
    <source>
        <dbReference type="SAM" id="MobiDB-lite"/>
    </source>
</evidence>
<keyword evidence="2 7" id="KW-0378">Hydrolase</keyword>
<gene>
    <name evidence="10" type="ORF">PPSIR1_19194</name>
</gene>
<evidence type="ECO:0000256" key="5">
    <source>
        <dbReference type="ARBA" id="ARBA00023295"/>
    </source>
</evidence>
<dbReference type="GO" id="GO:0009986">
    <property type="term" value="C:cell surface"/>
    <property type="evidence" value="ECO:0007669"/>
    <property type="project" value="TreeGrafter"/>
</dbReference>
<proteinExistence type="inferred from homology"/>
<feature type="compositionally biased region" description="Low complexity" evidence="8">
    <location>
        <begin position="7"/>
        <end position="27"/>
    </location>
</feature>
<evidence type="ECO:0000256" key="4">
    <source>
        <dbReference type="ARBA" id="ARBA00023277"/>
    </source>
</evidence>
<keyword evidence="4" id="KW-0119">Carbohydrate metabolism</keyword>
<dbReference type="AlphaFoldDB" id="A6G804"/>
<keyword evidence="11" id="KW-1185">Reference proteome</keyword>
<evidence type="ECO:0000313" key="11">
    <source>
        <dbReference type="Proteomes" id="UP000005801"/>
    </source>
</evidence>
<evidence type="ECO:0000313" key="10">
    <source>
        <dbReference type="EMBL" id="EDM77966.1"/>
    </source>
</evidence>
<evidence type="ECO:0000259" key="9">
    <source>
        <dbReference type="Pfam" id="PF00150"/>
    </source>
</evidence>
<organism evidence="10 11">
    <name type="scientific">Plesiocystis pacifica SIR-1</name>
    <dbReference type="NCBI Taxonomy" id="391625"/>
    <lineage>
        <taxon>Bacteria</taxon>
        <taxon>Pseudomonadati</taxon>
        <taxon>Myxococcota</taxon>
        <taxon>Polyangia</taxon>
        <taxon>Nannocystales</taxon>
        <taxon>Nannocystaceae</taxon>
        <taxon>Plesiocystis</taxon>
    </lineage>
</organism>
<dbReference type="EMBL" id="ABCS01000037">
    <property type="protein sequence ID" value="EDM77966.1"/>
    <property type="molecule type" value="Genomic_DNA"/>
</dbReference>
<dbReference type="GO" id="GO:0005576">
    <property type="term" value="C:extracellular region"/>
    <property type="evidence" value="ECO:0007669"/>
    <property type="project" value="TreeGrafter"/>
</dbReference>
<dbReference type="InterPro" id="IPR008979">
    <property type="entry name" value="Galactose-bd-like_sf"/>
</dbReference>
<dbReference type="PANTHER" id="PTHR31297">
    <property type="entry name" value="GLUCAN ENDO-1,6-BETA-GLUCOSIDASE B"/>
    <property type="match status" value="1"/>
</dbReference>
<dbReference type="SUPFAM" id="SSF51445">
    <property type="entry name" value="(Trans)glycosidases"/>
    <property type="match status" value="1"/>
</dbReference>
<dbReference type="STRING" id="391625.PPSIR1_19194"/>
<evidence type="ECO:0000256" key="2">
    <source>
        <dbReference type="ARBA" id="ARBA00022801"/>
    </source>
</evidence>
<evidence type="ECO:0000256" key="6">
    <source>
        <dbReference type="ARBA" id="ARBA00023326"/>
    </source>
</evidence>
<sequence>MAACQGSATPSSSPSPAAELEASAAEPVLVDDFEDGDGRSPLGGYWYVYDDQGNGGGSVVEVPRVGDAMKMEGEGFESERSLEAGYRLDQGNLSYPPFVGIGNALEGPHRDLRAFAALEYSYRGGAHEVRIETANVTEYDFHAMQVPASSTWRTVTLDFALFRQGGWGPKVPMELEDTQALGWQVRGKTGDEGAFELDDVRLLPAGSRGPRKRTLTLDEPAPPAPAQLASMAIDHPLQATAMRSLDRGYNLTNWLEQGAFTGEWTYGEAFVERLAAAGYRSLRLPIDLDLYVLDQPSRSAGDGLQLDPHLFEVLDAFEAWTRAHGLGLTITYHQYDGSYRVGDAAVEAEMVALWGAVAEHFADNRRPDLFFELLNEPELAAGGSGPSAAQWTELSSAMLAAIREHDRDRPVLFGDVKWYDIDALVEREPFDDPNVLYVFHFYEPFVFTHQGASWAGMGTTGGVPYPYSVERWSEYREDFGFSEFNEPWQLDLLRNYPRTGNREAMRNRLVQVKAWAVKHGVPVICNEFGVYAAASKEEDAVRYYTDLVALFAELEIPWHAWFMLMDAETGAVDPDHARALRLGD</sequence>
<keyword evidence="3" id="KW-0136">Cellulose degradation</keyword>
<dbReference type="InterPro" id="IPR017853">
    <property type="entry name" value="GH"/>
</dbReference>
<evidence type="ECO:0000256" key="3">
    <source>
        <dbReference type="ARBA" id="ARBA00023001"/>
    </source>
</evidence>
<dbReference type="SUPFAM" id="SSF49785">
    <property type="entry name" value="Galactose-binding domain-like"/>
    <property type="match status" value="1"/>
</dbReference>
<dbReference type="eggNOG" id="COG2730">
    <property type="taxonomic scope" value="Bacteria"/>
</dbReference>
<dbReference type="InterPro" id="IPR050386">
    <property type="entry name" value="Glycosyl_hydrolase_5"/>
</dbReference>
<protein>
    <submittedName>
        <fullName evidence="10">Endoglucanase-related protein, glycoside hydrolase family 5 protein</fullName>
    </submittedName>
</protein>
<evidence type="ECO:0000256" key="7">
    <source>
        <dbReference type="RuleBase" id="RU361153"/>
    </source>
</evidence>
<name>A6G804_9BACT</name>
<dbReference type="PANTHER" id="PTHR31297:SF41">
    <property type="entry name" value="ENDOGLUCANASE, PUTATIVE (AFU_ORTHOLOGUE AFUA_5G01830)-RELATED"/>
    <property type="match status" value="1"/>
</dbReference>